<gene>
    <name evidence="2" type="ORF">BFAG_01924</name>
</gene>
<proteinExistence type="predicted"/>
<organism evidence="2 3">
    <name type="scientific">Bacteroides fragilis 3_1_12</name>
    <dbReference type="NCBI Taxonomy" id="457424"/>
    <lineage>
        <taxon>Bacteria</taxon>
        <taxon>Pseudomonadati</taxon>
        <taxon>Bacteroidota</taxon>
        <taxon>Bacteroidia</taxon>
        <taxon>Bacteroidales</taxon>
        <taxon>Bacteroidaceae</taxon>
        <taxon>Bacteroides</taxon>
    </lineage>
</organism>
<feature type="transmembrane region" description="Helical" evidence="1">
    <location>
        <begin position="27"/>
        <end position="48"/>
    </location>
</feature>
<evidence type="ECO:0000313" key="3">
    <source>
        <dbReference type="Proteomes" id="UP000005101"/>
    </source>
</evidence>
<evidence type="ECO:0000256" key="1">
    <source>
        <dbReference type="SAM" id="Phobius"/>
    </source>
</evidence>
<keyword evidence="1" id="KW-1133">Transmembrane helix</keyword>
<evidence type="ECO:0000313" key="2">
    <source>
        <dbReference type="EMBL" id="EFR53229.1"/>
    </source>
</evidence>
<keyword evidence="1" id="KW-0472">Membrane</keyword>
<sequence>MGDALHHPDRAENKRTLSAPYPFFLKYVSLISFTIRCLFVFSSCYIQLSIKANGQIHKIAYRTFRNAN</sequence>
<protein>
    <submittedName>
        <fullName evidence="2">Uncharacterized protein</fullName>
    </submittedName>
</protein>
<reference evidence="2 3" key="1">
    <citation type="submission" date="2008-12" db="EMBL/GenBank/DDBJ databases">
        <title>Annotation of Bacteroides fragilis strain 3_1_12.</title>
        <authorList>
            <consortium name="The Broad Institute Genome Sequencing Platform"/>
            <person name="Ward D."/>
            <person name="Young S.K."/>
            <person name="Kodira C.D."/>
            <person name="Zeng Q."/>
            <person name="Koehrsen M."/>
            <person name="Alvarado L."/>
            <person name="Berlin A."/>
            <person name="Borenstein D."/>
            <person name="Chen Z."/>
            <person name="Engels R."/>
            <person name="Freedman E."/>
            <person name="Gellesch M."/>
            <person name="Goldberg J."/>
            <person name="Griggs A."/>
            <person name="Gujja S."/>
            <person name="Heiman D."/>
            <person name="Hepburn T."/>
            <person name="Howarth C."/>
            <person name="Jen D."/>
            <person name="Larson L."/>
            <person name="Lewis B."/>
            <person name="Mehta T."/>
            <person name="Park D."/>
            <person name="Pearson M."/>
            <person name="Roberts A."/>
            <person name="Saif S."/>
            <person name="Shea T."/>
            <person name="Shenoy N."/>
            <person name="Sisk P."/>
            <person name="Stolte C."/>
            <person name="Sykes S."/>
            <person name="Walk T."/>
            <person name="White J."/>
            <person name="Yandava C."/>
            <person name="Allen-Vercoe E."/>
            <person name="Strauss J."/>
            <person name="Ambrose C."/>
            <person name="Lander E."/>
            <person name="Nusbaum C."/>
            <person name="Galagan J."/>
            <person name="Birren B."/>
        </authorList>
    </citation>
    <scope>NUCLEOTIDE SEQUENCE [LARGE SCALE GENOMIC DNA]</scope>
    <source>
        <strain evidence="2 3">3_1_12</strain>
    </source>
</reference>
<dbReference type="EMBL" id="EQ973213">
    <property type="protein sequence ID" value="EFR53229.1"/>
    <property type="molecule type" value="Genomic_DNA"/>
</dbReference>
<name>A0ABN0BK01_BACFG</name>
<keyword evidence="3" id="KW-1185">Reference proteome</keyword>
<dbReference type="Proteomes" id="UP000005101">
    <property type="component" value="Unassembled WGS sequence"/>
</dbReference>
<keyword evidence="1" id="KW-0812">Transmembrane</keyword>
<accession>A0ABN0BK01</accession>